<dbReference type="Pfam" id="PF00702">
    <property type="entry name" value="Hydrolase"/>
    <property type="match status" value="1"/>
</dbReference>
<dbReference type="GO" id="GO:0000287">
    <property type="term" value="F:magnesium ion binding"/>
    <property type="evidence" value="ECO:0007669"/>
    <property type="project" value="TreeGrafter"/>
</dbReference>
<evidence type="ECO:0000256" key="8">
    <source>
        <dbReference type="ARBA" id="ARBA00022842"/>
    </source>
</evidence>
<evidence type="ECO:0000256" key="5">
    <source>
        <dbReference type="ARBA" id="ARBA00022605"/>
    </source>
</evidence>
<dbReference type="GO" id="GO:0005737">
    <property type="term" value="C:cytoplasm"/>
    <property type="evidence" value="ECO:0007669"/>
    <property type="project" value="TreeGrafter"/>
</dbReference>
<evidence type="ECO:0000256" key="7">
    <source>
        <dbReference type="ARBA" id="ARBA00022801"/>
    </source>
</evidence>
<dbReference type="InterPro" id="IPR004469">
    <property type="entry name" value="PSP"/>
</dbReference>
<dbReference type="NCBIfam" id="TIGR01488">
    <property type="entry name" value="HAD-SF-IB"/>
    <property type="match status" value="1"/>
</dbReference>
<keyword evidence="8" id="KW-0460">Magnesium</keyword>
<dbReference type="GO" id="GO:0006564">
    <property type="term" value="P:L-serine biosynthetic process"/>
    <property type="evidence" value="ECO:0007669"/>
    <property type="project" value="UniProtKB-KW"/>
</dbReference>
<evidence type="ECO:0000256" key="1">
    <source>
        <dbReference type="ARBA" id="ARBA00001946"/>
    </source>
</evidence>
<comment type="caution">
    <text evidence="13">The sequence shown here is derived from an EMBL/GenBank/DDBJ whole genome shotgun (WGS) entry which is preliminary data.</text>
</comment>
<keyword evidence="7 13" id="KW-0378">Hydrolase</keyword>
<dbReference type="SFLD" id="SFLDG01136">
    <property type="entry name" value="C1.6:_Phosphoserine_Phosphatas"/>
    <property type="match status" value="1"/>
</dbReference>
<dbReference type="PANTHER" id="PTHR43344">
    <property type="entry name" value="PHOSPHOSERINE PHOSPHATASE"/>
    <property type="match status" value="1"/>
</dbReference>
<evidence type="ECO:0000313" key="14">
    <source>
        <dbReference type="Proteomes" id="UP001150538"/>
    </source>
</evidence>
<name>A0A9W8A6X3_9FUNG</name>
<dbReference type="FunFam" id="3.40.50.1000:FF:000143">
    <property type="entry name" value="Phosphoserine phosphatase serb"/>
    <property type="match status" value="1"/>
</dbReference>
<evidence type="ECO:0000256" key="2">
    <source>
        <dbReference type="ARBA" id="ARBA00005135"/>
    </source>
</evidence>
<dbReference type="Pfam" id="PF13740">
    <property type="entry name" value="ACT_6"/>
    <property type="match status" value="1"/>
</dbReference>
<dbReference type="EMBL" id="JANBPU010000009">
    <property type="protein sequence ID" value="KAJ1920833.1"/>
    <property type="molecule type" value="Genomic_DNA"/>
</dbReference>
<dbReference type="PANTHER" id="PTHR43344:SF2">
    <property type="entry name" value="PHOSPHOSERINE PHOSPHATASE"/>
    <property type="match status" value="1"/>
</dbReference>
<dbReference type="AlphaFoldDB" id="A0A9W8A6X3"/>
<dbReference type="CDD" id="cd14447">
    <property type="entry name" value="SPX"/>
    <property type="match status" value="1"/>
</dbReference>
<evidence type="ECO:0000256" key="3">
    <source>
        <dbReference type="ARBA" id="ARBA00009184"/>
    </source>
</evidence>
<dbReference type="OrthoDB" id="27226at2759"/>
<evidence type="ECO:0000256" key="9">
    <source>
        <dbReference type="ARBA" id="ARBA00023299"/>
    </source>
</evidence>
<dbReference type="Pfam" id="PF03105">
    <property type="entry name" value="SPX"/>
    <property type="match status" value="1"/>
</dbReference>
<keyword evidence="14" id="KW-1185">Reference proteome</keyword>
<dbReference type="SFLD" id="SFLDG01137">
    <property type="entry name" value="C1.6.1:_Phosphoserine_Phosphat"/>
    <property type="match status" value="1"/>
</dbReference>
<dbReference type="EC" id="3.1.3.3" evidence="4"/>
<gene>
    <name evidence="13" type="primary">SER2</name>
    <name evidence="13" type="ORF">H4219_001070</name>
</gene>
<dbReference type="InterPro" id="IPR004331">
    <property type="entry name" value="SPX_dom"/>
</dbReference>
<dbReference type="Gene3D" id="3.40.50.1000">
    <property type="entry name" value="HAD superfamily/HAD-like"/>
    <property type="match status" value="1"/>
</dbReference>
<evidence type="ECO:0000256" key="6">
    <source>
        <dbReference type="ARBA" id="ARBA00022723"/>
    </source>
</evidence>
<keyword evidence="6" id="KW-0479">Metal-binding</keyword>
<dbReference type="InterPro" id="IPR050582">
    <property type="entry name" value="HAD-like_SerB"/>
</dbReference>
<accession>A0A9W8A6X3</accession>
<comment type="cofactor">
    <cofactor evidence="1">
        <name>Mg(2+)</name>
        <dbReference type="ChEBI" id="CHEBI:18420"/>
    </cofactor>
</comment>
<evidence type="ECO:0000256" key="10">
    <source>
        <dbReference type="ARBA" id="ARBA00031693"/>
    </source>
</evidence>
<comment type="pathway">
    <text evidence="2">Amino-acid biosynthesis; L-serine biosynthesis; L-serine from 3-phospho-D-glycerate: step 3/3.</text>
</comment>
<dbReference type="GO" id="GO:0036424">
    <property type="term" value="F:L-phosphoserine phosphatase activity"/>
    <property type="evidence" value="ECO:0007669"/>
    <property type="project" value="InterPro"/>
</dbReference>
<feature type="active site" description="Nucleophile" evidence="11">
    <location>
        <position position="510"/>
    </location>
</feature>
<feature type="active site" description="Proton donor" evidence="11">
    <location>
        <position position="512"/>
    </location>
</feature>
<dbReference type="CDD" id="cd07500">
    <property type="entry name" value="HAD_PSP"/>
    <property type="match status" value="1"/>
</dbReference>
<evidence type="ECO:0000259" key="12">
    <source>
        <dbReference type="PROSITE" id="PS51382"/>
    </source>
</evidence>
<keyword evidence="9" id="KW-0718">Serine biosynthesis</keyword>
<dbReference type="InterPro" id="IPR036412">
    <property type="entry name" value="HAD-like_sf"/>
</dbReference>
<feature type="domain" description="SPX" evidence="12">
    <location>
        <begin position="1"/>
        <end position="194"/>
    </location>
</feature>
<dbReference type="PROSITE" id="PS51382">
    <property type="entry name" value="SPX"/>
    <property type="match status" value="1"/>
</dbReference>
<protein>
    <recommendedName>
        <fullName evidence="4">phosphoserine phosphatase</fullName>
        <ecNumber evidence="4">3.1.3.3</ecNumber>
    </recommendedName>
    <alternativeName>
        <fullName evidence="10">O-phosphoserine phosphohydrolase</fullName>
    </alternativeName>
</protein>
<dbReference type="NCBIfam" id="TIGR00338">
    <property type="entry name" value="serB"/>
    <property type="match status" value="1"/>
</dbReference>
<keyword evidence="5" id="KW-0028">Amino-acid biosynthesis</keyword>
<comment type="similarity">
    <text evidence="3">Belongs to the HAD-like hydrolase superfamily. SerB family.</text>
</comment>
<evidence type="ECO:0000256" key="11">
    <source>
        <dbReference type="PIRSR" id="PIRSR604469-1"/>
    </source>
</evidence>
<sequence>MKYGQYLEEQLADFPKHWQDHFISYSKLKGFIKDDMSQSTIDTSSLIPKDLAKEWSLPDDEAHGGRREPSATQPLDQLLGERMHRLAELTPKFCHMLTEDVDRMSKCYYIESKKLCEEGKRALKDLKMSKIHKIEGVSGVATPISMDEWDELQLVLEGILLLERYAFLNYTAIAKILKKHDKWTGICIREAYMMRTSKMPFVQNEPLLDLKGKIMTALSGATVESSGKEDDHLNKALNSPSHLNLQAFLAEKEMLREGHHHRPETPKSAHFPRNITELDSRLDNQHQQQALEKGQVEGESIAEPNLSDFLDRTQTVTITLRGPHGTDIIGAVLDSCTQFRCRVLDFSLSRFHHHVSFGVVVKIPAADIGLFNHLSANAQKWDATLTFDVQNAKLRAKQLAYGTKYRLDEAPYDGRTKYIATVVNEQDLTPGFLNEWCKWLLVHKISIERMRRLDSFAQLRCVEFALSVPSNLSLHELRRELFALSSRHNTDVALQPDNVFRRQKRLVVFDMDSTLIQQEVIDEIARCVGVVDKVAEITESAMRGELDFTQSLKARVALLKNAPADTIDKVKESLVFTKGAKNLCLALKRLGFKLAVISGGFQPLAEYVKRELGLDYAFANQLETTPDGKYLTGRTCGPIVNAERKAELLDVLAQAEGISPKQVVAVGDGANDLKMLAKASLGIAFNAKPRVQQQARTRINQTSLVNVLYLMGYSETEAKELYK</sequence>
<dbReference type="InterPro" id="IPR023214">
    <property type="entry name" value="HAD_sf"/>
</dbReference>
<organism evidence="13 14">
    <name type="scientific">Mycoemilia scoparia</name>
    <dbReference type="NCBI Taxonomy" id="417184"/>
    <lineage>
        <taxon>Eukaryota</taxon>
        <taxon>Fungi</taxon>
        <taxon>Fungi incertae sedis</taxon>
        <taxon>Zoopagomycota</taxon>
        <taxon>Kickxellomycotina</taxon>
        <taxon>Kickxellomycetes</taxon>
        <taxon>Kickxellales</taxon>
        <taxon>Kickxellaceae</taxon>
        <taxon>Mycoemilia</taxon>
    </lineage>
</organism>
<evidence type="ECO:0000256" key="4">
    <source>
        <dbReference type="ARBA" id="ARBA00012640"/>
    </source>
</evidence>
<dbReference type="SUPFAM" id="SSF56784">
    <property type="entry name" value="HAD-like"/>
    <property type="match status" value="1"/>
</dbReference>
<dbReference type="SFLD" id="SFLDF00029">
    <property type="entry name" value="phosphoserine_phosphatase"/>
    <property type="match status" value="1"/>
</dbReference>
<dbReference type="Proteomes" id="UP001150538">
    <property type="component" value="Unassembled WGS sequence"/>
</dbReference>
<proteinExistence type="inferred from homology"/>
<evidence type="ECO:0000313" key="13">
    <source>
        <dbReference type="EMBL" id="KAJ1920833.1"/>
    </source>
</evidence>
<dbReference type="SFLD" id="SFLDS00003">
    <property type="entry name" value="Haloacid_Dehalogenase"/>
    <property type="match status" value="1"/>
</dbReference>
<reference evidence="13" key="1">
    <citation type="submission" date="2022-07" db="EMBL/GenBank/DDBJ databases">
        <title>Phylogenomic reconstructions and comparative analyses of Kickxellomycotina fungi.</title>
        <authorList>
            <person name="Reynolds N.K."/>
            <person name="Stajich J.E."/>
            <person name="Barry K."/>
            <person name="Grigoriev I.V."/>
            <person name="Crous P."/>
            <person name="Smith M.E."/>
        </authorList>
    </citation>
    <scope>NUCLEOTIDE SEQUENCE</scope>
    <source>
        <strain evidence="13">NBRC 100468</strain>
    </source>
</reference>